<keyword evidence="1" id="KW-0472">Membrane</keyword>
<comment type="caution">
    <text evidence="2">The sequence shown here is derived from an EMBL/GenBank/DDBJ whole genome shotgun (WGS) entry which is preliminary data.</text>
</comment>
<name>A0A7K1XXE0_9SPHI</name>
<protein>
    <submittedName>
        <fullName evidence="2">Uncharacterized protein</fullName>
    </submittedName>
</protein>
<keyword evidence="1" id="KW-1133">Transmembrane helix</keyword>
<organism evidence="2 3">
    <name type="scientific">Hufsiella ginkgonis</name>
    <dbReference type="NCBI Taxonomy" id="2695274"/>
    <lineage>
        <taxon>Bacteria</taxon>
        <taxon>Pseudomonadati</taxon>
        <taxon>Bacteroidota</taxon>
        <taxon>Sphingobacteriia</taxon>
        <taxon>Sphingobacteriales</taxon>
        <taxon>Sphingobacteriaceae</taxon>
        <taxon>Hufsiella</taxon>
    </lineage>
</organism>
<keyword evidence="3" id="KW-1185">Reference proteome</keyword>
<sequence>MKYKLTLLNLLVAACLALGLYSFLGAGNVKGLMRTAFLFLAFIFFVTDLVFRLALPHANLKKLWLLQLAFVIFVAVLMLIISKI</sequence>
<feature type="transmembrane region" description="Helical" evidence="1">
    <location>
        <begin position="35"/>
        <end position="51"/>
    </location>
</feature>
<dbReference type="RefSeq" id="WP_160906586.1">
    <property type="nucleotide sequence ID" value="NZ_WVHS01000002.1"/>
</dbReference>
<feature type="transmembrane region" description="Helical" evidence="1">
    <location>
        <begin position="63"/>
        <end position="81"/>
    </location>
</feature>
<evidence type="ECO:0000256" key="1">
    <source>
        <dbReference type="SAM" id="Phobius"/>
    </source>
</evidence>
<dbReference type="Proteomes" id="UP000451233">
    <property type="component" value="Unassembled WGS sequence"/>
</dbReference>
<evidence type="ECO:0000313" key="3">
    <source>
        <dbReference type="Proteomes" id="UP000451233"/>
    </source>
</evidence>
<reference evidence="2 3" key="1">
    <citation type="submission" date="2019-11" db="EMBL/GenBank/DDBJ databases">
        <title>Pedobacter sp. HMF7056 Genome sequencing and assembly.</title>
        <authorList>
            <person name="Kang H."/>
            <person name="Kim H."/>
            <person name="Joh K."/>
        </authorList>
    </citation>
    <scope>NUCLEOTIDE SEQUENCE [LARGE SCALE GENOMIC DNA]</scope>
    <source>
        <strain evidence="2 3">HMF7056</strain>
    </source>
</reference>
<dbReference type="AlphaFoldDB" id="A0A7K1XXE0"/>
<dbReference type="PROSITE" id="PS51257">
    <property type="entry name" value="PROKAR_LIPOPROTEIN"/>
    <property type="match status" value="1"/>
</dbReference>
<dbReference type="EMBL" id="WVHS01000002">
    <property type="protein sequence ID" value="MXV15603.1"/>
    <property type="molecule type" value="Genomic_DNA"/>
</dbReference>
<gene>
    <name evidence="2" type="ORF">GS398_09825</name>
</gene>
<evidence type="ECO:0000313" key="2">
    <source>
        <dbReference type="EMBL" id="MXV15603.1"/>
    </source>
</evidence>
<proteinExistence type="predicted"/>
<keyword evidence="1" id="KW-0812">Transmembrane</keyword>
<accession>A0A7K1XXE0</accession>